<dbReference type="EMBL" id="CM042036">
    <property type="protein sequence ID" value="KAI3745116.1"/>
    <property type="molecule type" value="Genomic_DNA"/>
</dbReference>
<evidence type="ECO:0000313" key="2">
    <source>
        <dbReference type="Proteomes" id="UP001056120"/>
    </source>
</evidence>
<organism evidence="1 2">
    <name type="scientific">Smallanthus sonchifolius</name>
    <dbReference type="NCBI Taxonomy" id="185202"/>
    <lineage>
        <taxon>Eukaryota</taxon>
        <taxon>Viridiplantae</taxon>
        <taxon>Streptophyta</taxon>
        <taxon>Embryophyta</taxon>
        <taxon>Tracheophyta</taxon>
        <taxon>Spermatophyta</taxon>
        <taxon>Magnoliopsida</taxon>
        <taxon>eudicotyledons</taxon>
        <taxon>Gunneridae</taxon>
        <taxon>Pentapetalae</taxon>
        <taxon>asterids</taxon>
        <taxon>campanulids</taxon>
        <taxon>Asterales</taxon>
        <taxon>Asteraceae</taxon>
        <taxon>Asteroideae</taxon>
        <taxon>Heliantheae alliance</taxon>
        <taxon>Millerieae</taxon>
        <taxon>Smallanthus</taxon>
    </lineage>
</organism>
<reference evidence="2" key="1">
    <citation type="journal article" date="2022" name="Mol. Ecol. Resour.">
        <title>The genomes of chicory, endive, great burdock and yacon provide insights into Asteraceae palaeo-polyploidization history and plant inulin production.</title>
        <authorList>
            <person name="Fan W."/>
            <person name="Wang S."/>
            <person name="Wang H."/>
            <person name="Wang A."/>
            <person name="Jiang F."/>
            <person name="Liu H."/>
            <person name="Zhao H."/>
            <person name="Xu D."/>
            <person name="Zhang Y."/>
        </authorList>
    </citation>
    <scope>NUCLEOTIDE SEQUENCE [LARGE SCALE GENOMIC DNA]</scope>
    <source>
        <strain evidence="2">cv. Yunnan</strain>
    </source>
</reference>
<reference evidence="1 2" key="2">
    <citation type="journal article" date="2022" name="Mol. Ecol. Resour.">
        <title>The genomes of chicory, endive, great burdock and yacon provide insights into Asteraceae paleo-polyploidization history and plant inulin production.</title>
        <authorList>
            <person name="Fan W."/>
            <person name="Wang S."/>
            <person name="Wang H."/>
            <person name="Wang A."/>
            <person name="Jiang F."/>
            <person name="Liu H."/>
            <person name="Zhao H."/>
            <person name="Xu D."/>
            <person name="Zhang Y."/>
        </authorList>
    </citation>
    <scope>NUCLEOTIDE SEQUENCE [LARGE SCALE GENOMIC DNA]</scope>
    <source>
        <strain evidence="2">cv. Yunnan</strain>
        <tissue evidence="1">Leaves</tissue>
    </source>
</reference>
<keyword evidence="2" id="KW-1185">Reference proteome</keyword>
<proteinExistence type="predicted"/>
<gene>
    <name evidence="1" type="ORF">L1987_58218</name>
</gene>
<sequence length="119" mass="12752">MHFGGDRDSGYFENPLEHDYLVTSISGSFGSWWCGFRRALVTVVVVVRVSLRVMRLTITVEDGGSYQVVRGGGDDNGVGDSGGESHGSEVVVGVELHGGWCGSWWGHGGFKVMKVSDDG</sequence>
<evidence type="ECO:0000313" key="1">
    <source>
        <dbReference type="EMBL" id="KAI3745116.1"/>
    </source>
</evidence>
<comment type="caution">
    <text evidence="1">The sequence shown here is derived from an EMBL/GenBank/DDBJ whole genome shotgun (WGS) entry which is preliminary data.</text>
</comment>
<protein>
    <submittedName>
        <fullName evidence="1">Uncharacterized protein</fullName>
    </submittedName>
</protein>
<dbReference type="Proteomes" id="UP001056120">
    <property type="component" value="Linkage Group LG19"/>
</dbReference>
<name>A0ACB9DF72_9ASTR</name>
<accession>A0ACB9DF72</accession>